<accession>W3XC87</accession>
<feature type="region of interest" description="Disordered" evidence="5">
    <location>
        <begin position="127"/>
        <end position="167"/>
    </location>
</feature>
<dbReference type="OMA" id="WTIHGLA"/>
<dbReference type="KEGG" id="pfy:PFICI_05579"/>
<dbReference type="GO" id="GO:0006351">
    <property type="term" value="P:DNA-templated transcription"/>
    <property type="evidence" value="ECO:0007669"/>
    <property type="project" value="InterPro"/>
</dbReference>
<dbReference type="OrthoDB" id="424974at2759"/>
<evidence type="ECO:0000256" key="3">
    <source>
        <dbReference type="ARBA" id="ARBA00023163"/>
    </source>
</evidence>
<keyword evidence="3" id="KW-0804">Transcription</keyword>
<feature type="transmembrane region" description="Helical" evidence="6">
    <location>
        <begin position="216"/>
        <end position="239"/>
    </location>
</feature>
<dbReference type="GO" id="GO:0000978">
    <property type="term" value="F:RNA polymerase II cis-regulatory region sequence-specific DNA binding"/>
    <property type="evidence" value="ECO:0007669"/>
    <property type="project" value="TreeGrafter"/>
</dbReference>
<evidence type="ECO:0000313" key="9">
    <source>
        <dbReference type="Proteomes" id="UP000030651"/>
    </source>
</evidence>
<keyword evidence="6" id="KW-0472">Membrane</keyword>
<dbReference type="Pfam" id="PF04082">
    <property type="entry name" value="Fungal_trans"/>
    <property type="match status" value="1"/>
</dbReference>
<reference evidence="9" key="1">
    <citation type="journal article" date="2015" name="BMC Genomics">
        <title>Genomic and transcriptomic analysis of the endophytic fungus Pestalotiopsis fici reveals its lifestyle and high potential for synthesis of natural products.</title>
        <authorList>
            <person name="Wang X."/>
            <person name="Zhang X."/>
            <person name="Liu L."/>
            <person name="Xiang M."/>
            <person name="Wang W."/>
            <person name="Sun X."/>
            <person name="Che Y."/>
            <person name="Guo L."/>
            <person name="Liu G."/>
            <person name="Guo L."/>
            <person name="Wang C."/>
            <person name="Yin W.B."/>
            <person name="Stadler M."/>
            <person name="Zhang X."/>
            <person name="Liu X."/>
        </authorList>
    </citation>
    <scope>NUCLEOTIDE SEQUENCE [LARGE SCALE GENOMIC DNA]</scope>
    <source>
        <strain evidence="9">W106-1 / CGMCC3.15140</strain>
    </source>
</reference>
<dbReference type="InterPro" id="IPR051127">
    <property type="entry name" value="Fungal_SecMet_Regulators"/>
</dbReference>
<dbReference type="InParanoid" id="W3XC87"/>
<keyword evidence="9" id="KW-1185">Reference proteome</keyword>
<evidence type="ECO:0000256" key="1">
    <source>
        <dbReference type="ARBA" id="ARBA00023015"/>
    </source>
</evidence>
<evidence type="ECO:0000256" key="2">
    <source>
        <dbReference type="ARBA" id="ARBA00023125"/>
    </source>
</evidence>
<dbReference type="PANTHER" id="PTHR47424">
    <property type="entry name" value="REGULATORY PROTEIN GAL4"/>
    <property type="match status" value="1"/>
</dbReference>
<keyword evidence="1" id="KW-0805">Transcription regulation</keyword>
<sequence>MTWIVYMCRLPYPVQRLYPDKLVETRLANLENEVRLLKRQNRGNSKHEQDDENDAITSDSTRSDVVAHGELDETHASPDATDGIGSIEFMDENDSAYFGPSSNITFMRKIRRGLTFVLKDRSIQLDPVPRRSRSPPPASLAISRPQSPRSRPSDPHPNGTSMADSLSLPSPAEARTLVETYFATTGVLFPFVHKATFMDTFEQARRANFRTLRRSWLALLNIILAMATTIESTLFISASDRAARAEVFFARSEALCIKLTMSGTTLETVQTLLLMGLYLQGTNRSVKTWNIHGLAVKAAFHLGLHSNDFSRKFSAIDREIRARTWFGCIVLDRTLSMTFGRPSAIPDNYIRIPLPEGLGFSSSKDIEQEDSEALSTVFFNETIKLYKIMWLVLESLYESNIGSQGGTGMLTMTSDILRVEQQFMEWQSSLNPALTLITAKHLSTDEEEYSLSKRLRVILSLRYHNLCILASRPFLDFYLHRMERREPDDPETSMILQLGSRYCRTCFESATNLIDLIHTIFHSSKLSRKLLGAWWFTFYYTFNATLAIAVVMLIDRVCGSENQSISGIPEATLKESLDKAIDCLPLVDPGNQMVSKCTQVASTIRRYLELLASSNGLNEQPMVSGTIAVEAVDVDGIDAAVVEFPIDPSHIGLDWFHQGFNPELQSDVVGGLYDMDLFC</sequence>
<keyword evidence="2" id="KW-0238">DNA-binding</keyword>
<name>W3XC87_PESFW</name>
<feature type="region of interest" description="Disordered" evidence="5">
    <location>
        <begin position="38"/>
        <end position="63"/>
    </location>
</feature>
<feature type="compositionally biased region" description="Polar residues" evidence="5">
    <location>
        <begin position="158"/>
        <end position="167"/>
    </location>
</feature>
<organism evidence="8 9">
    <name type="scientific">Pestalotiopsis fici (strain W106-1 / CGMCC3.15140)</name>
    <dbReference type="NCBI Taxonomy" id="1229662"/>
    <lineage>
        <taxon>Eukaryota</taxon>
        <taxon>Fungi</taxon>
        <taxon>Dikarya</taxon>
        <taxon>Ascomycota</taxon>
        <taxon>Pezizomycotina</taxon>
        <taxon>Sordariomycetes</taxon>
        <taxon>Xylariomycetidae</taxon>
        <taxon>Amphisphaeriales</taxon>
        <taxon>Sporocadaceae</taxon>
        <taxon>Pestalotiopsis</taxon>
    </lineage>
</organism>
<feature type="transmembrane region" description="Helical" evidence="6">
    <location>
        <begin position="533"/>
        <end position="554"/>
    </location>
</feature>
<evidence type="ECO:0000259" key="7">
    <source>
        <dbReference type="SMART" id="SM00906"/>
    </source>
</evidence>
<dbReference type="AlphaFoldDB" id="W3XC87"/>
<proteinExistence type="predicted"/>
<dbReference type="GO" id="GO:0000435">
    <property type="term" value="P:positive regulation of transcription from RNA polymerase II promoter by galactose"/>
    <property type="evidence" value="ECO:0007669"/>
    <property type="project" value="TreeGrafter"/>
</dbReference>
<dbReference type="GeneID" id="19270592"/>
<evidence type="ECO:0000313" key="8">
    <source>
        <dbReference type="EMBL" id="ETS83703.1"/>
    </source>
</evidence>
<keyword evidence="6" id="KW-0812">Transmembrane</keyword>
<evidence type="ECO:0000256" key="6">
    <source>
        <dbReference type="SAM" id="Phobius"/>
    </source>
</evidence>
<feature type="compositionally biased region" description="Low complexity" evidence="5">
    <location>
        <begin position="139"/>
        <end position="150"/>
    </location>
</feature>
<dbReference type="eggNOG" id="ENOG502S0D7">
    <property type="taxonomic scope" value="Eukaryota"/>
</dbReference>
<dbReference type="Proteomes" id="UP000030651">
    <property type="component" value="Unassembled WGS sequence"/>
</dbReference>
<gene>
    <name evidence="8" type="ORF">PFICI_05579</name>
</gene>
<dbReference type="CDD" id="cd12148">
    <property type="entry name" value="fungal_TF_MHR"/>
    <property type="match status" value="1"/>
</dbReference>
<dbReference type="InterPro" id="IPR007219">
    <property type="entry name" value="XnlR_reg_dom"/>
</dbReference>
<dbReference type="SMART" id="SM00906">
    <property type="entry name" value="Fungal_trans"/>
    <property type="match status" value="1"/>
</dbReference>
<keyword evidence="6" id="KW-1133">Transmembrane helix</keyword>
<evidence type="ECO:0000256" key="4">
    <source>
        <dbReference type="ARBA" id="ARBA00023242"/>
    </source>
</evidence>
<dbReference type="HOGENOM" id="CLU_008511_0_2_1"/>
<protein>
    <recommendedName>
        <fullName evidence="7">Xylanolytic transcriptional activator regulatory domain-containing protein</fullName>
    </recommendedName>
</protein>
<evidence type="ECO:0000256" key="5">
    <source>
        <dbReference type="SAM" id="MobiDB-lite"/>
    </source>
</evidence>
<feature type="domain" description="Xylanolytic transcriptional activator regulatory" evidence="7">
    <location>
        <begin position="288"/>
        <end position="361"/>
    </location>
</feature>
<dbReference type="GO" id="GO:0000981">
    <property type="term" value="F:DNA-binding transcription factor activity, RNA polymerase II-specific"/>
    <property type="evidence" value="ECO:0007669"/>
    <property type="project" value="TreeGrafter"/>
</dbReference>
<dbReference type="EMBL" id="KI912111">
    <property type="protein sequence ID" value="ETS83703.1"/>
    <property type="molecule type" value="Genomic_DNA"/>
</dbReference>
<dbReference type="PANTHER" id="PTHR47424:SF3">
    <property type="entry name" value="REGULATORY PROTEIN GAL4"/>
    <property type="match status" value="1"/>
</dbReference>
<keyword evidence="4" id="KW-0539">Nucleus</keyword>
<dbReference type="GO" id="GO:0008270">
    <property type="term" value="F:zinc ion binding"/>
    <property type="evidence" value="ECO:0007669"/>
    <property type="project" value="InterPro"/>
</dbReference>
<dbReference type="GO" id="GO:0005634">
    <property type="term" value="C:nucleus"/>
    <property type="evidence" value="ECO:0007669"/>
    <property type="project" value="TreeGrafter"/>
</dbReference>
<dbReference type="RefSeq" id="XP_007832351.1">
    <property type="nucleotide sequence ID" value="XM_007834160.1"/>
</dbReference>